<evidence type="ECO:0000256" key="1">
    <source>
        <dbReference type="SAM" id="Phobius"/>
    </source>
</evidence>
<keyword evidence="3" id="KW-1185">Reference proteome</keyword>
<feature type="transmembrane region" description="Helical" evidence="1">
    <location>
        <begin position="19"/>
        <end position="38"/>
    </location>
</feature>
<keyword evidence="1" id="KW-0472">Membrane</keyword>
<gene>
    <name evidence="2" type="ORF">FN846DRAFT_491090</name>
</gene>
<name>A0A5J5EFA6_9PEZI</name>
<evidence type="ECO:0000313" key="2">
    <source>
        <dbReference type="EMBL" id="KAA8893737.1"/>
    </source>
</evidence>
<accession>A0A5J5EFA6</accession>
<comment type="caution">
    <text evidence="2">The sequence shown here is derived from an EMBL/GenBank/DDBJ whole genome shotgun (WGS) entry which is preliminary data.</text>
</comment>
<dbReference type="Proteomes" id="UP000326924">
    <property type="component" value="Unassembled WGS sequence"/>
</dbReference>
<proteinExistence type="predicted"/>
<keyword evidence="1" id="KW-1133">Transmembrane helix</keyword>
<dbReference type="EMBL" id="VXIS01000408">
    <property type="protein sequence ID" value="KAA8893737.1"/>
    <property type="molecule type" value="Genomic_DNA"/>
</dbReference>
<keyword evidence="1" id="KW-0812">Transmembrane</keyword>
<dbReference type="AlphaFoldDB" id="A0A5J5EFA6"/>
<protein>
    <submittedName>
        <fullName evidence="2">Uncharacterized protein</fullName>
    </submittedName>
</protein>
<reference evidence="2 3" key="1">
    <citation type="submission" date="2019-09" db="EMBL/GenBank/DDBJ databases">
        <title>Draft genome of the ectomycorrhizal ascomycete Sphaerosporella brunnea.</title>
        <authorList>
            <consortium name="DOE Joint Genome Institute"/>
            <person name="Benucci G.M."/>
            <person name="Marozzi G."/>
            <person name="Antonielli L."/>
            <person name="Sanchez S."/>
            <person name="Marco P."/>
            <person name="Wang X."/>
            <person name="Falini L.B."/>
            <person name="Barry K."/>
            <person name="Haridas S."/>
            <person name="Lipzen A."/>
            <person name="Labutti K."/>
            <person name="Grigoriev I.V."/>
            <person name="Murat C."/>
            <person name="Martin F."/>
            <person name="Albertini E."/>
            <person name="Donnini D."/>
            <person name="Bonito G."/>
        </authorList>
    </citation>
    <scope>NUCLEOTIDE SEQUENCE [LARGE SCALE GENOMIC DNA]</scope>
    <source>
        <strain evidence="2 3">Sb_GMNB300</strain>
    </source>
</reference>
<sequence length="179" mass="20586">MANVCIHFLEHTHFNPLEASIAAVGRFFFIIFFCLVWWGEKSRPAKHGYQIMMLPSSSRFAIRMYQHHHHPSASQGSCNFDLALHIRTMSCDACWCRCVQCVHRWTRIEGCIEIFCRRRLGGPSAPGSRKEKKCLTFFFVRTTKKKEDNGDIMYAGCVISLAQQDRRCNLFGTGATRVC</sequence>
<dbReference type="InParanoid" id="A0A5J5EFA6"/>
<evidence type="ECO:0000313" key="3">
    <source>
        <dbReference type="Proteomes" id="UP000326924"/>
    </source>
</evidence>
<organism evidence="2 3">
    <name type="scientific">Sphaerosporella brunnea</name>
    <dbReference type="NCBI Taxonomy" id="1250544"/>
    <lineage>
        <taxon>Eukaryota</taxon>
        <taxon>Fungi</taxon>
        <taxon>Dikarya</taxon>
        <taxon>Ascomycota</taxon>
        <taxon>Pezizomycotina</taxon>
        <taxon>Pezizomycetes</taxon>
        <taxon>Pezizales</taxon>
        <taxon>Pyronemataceae</taxon>
        <taxon>Sphaerosporella</taxon>
    </lineage>
</organism>